<name>A0ABT4THX9_9ACTN</name>
<accession>A0ABT4THX9</accession>
<dbReference type="EMBL" id="JAQFWP010000005">
    <property type="protein sequence ID" value="MDA2803697.1"/>
    <property type="molecule type" value="Genomic_DNA"/>
</dbReference>
<sequence length="136" mass="14082">MYNRPVTVLLAAALQALVALVVVYESGTLVYRTVLGDVADTSFALPLAVFGFAVAGALGYVAWGLVMLRPWARTPVVLTQIFMLVVAYSMYEADRMAVSVGMVAVAVAALGLVLAPSTTAVLFPEEAGGRGAESGG</sequence>
<protein>
    <recommendedName>
        <fullName evidence="4">Integral membrane protein</fullName>
    </recommendedName>
</protein>
<proteinExistence type="predicted"/>
<keyword evidence="1" id="KW-0812">Transmembrane</keyword>
<dbReference type="RefSeq" id="WP_270676184.1">
    <property type="nucleotide sequence ID" value="NZ_JAQFWP010000005.1"/>
</dbReference>
<evidence type="ECO:0000313" key="2">
    <source>
        <dbReference type="EMBL" id="MDA2803697.1"/>
    </source>
</evidence>
<keyword evidence="1" id="KW-0472">Membrane</keyword>
<reference evidence="2" key="1">
    <citation type="submission" date="2023-01" db="EMBL/GenBank/DDBJ databases">
        <title>Draft genome sequence of Nocardiopsis sp. LSu2-4 isolated from halophytes.</title>
        <authorList>
            <person name="Duangmal K."/>
            <person name="Chantavorakit T."/>
        </authorList>
    </citation>
    <scope>NUCLEOTIDE SEQUENCE</scope>
    <source>
        <strain evidence="2">LSu2-4</strain>
    </source>
</reference>
<feature type="transmembrane region" description="Helical" evidence="1">
    <location>
        <begin position="43"/>
        <end position="63"/>
    </location>
</feature>
<feature type="transmembrane region" description="Helical" evidence="1">
    <location>
        <begin position="97"/>
        <end position="123"/>
    </location>
</feature>
<keyword evidence="1" id="KW-1133">Transmembrane helix</keyword>
<gene>
    <name evidence="2" type="ORF">O4U47_04170</name>
</gene>
<keyword evidence="3" id="KW-1185">Reference proteome</keyword>
<evidence type="ECO:0000256" key="1">
    <source>
        <dbReference type="SAM" id="Phobius"/>
    </source>
</evidence>
<organism evidence="2 3">
    <name type="scientific">Nocardiopsis suaedae</name>
    <dbReference type="NCBI Taxonomy" id="3018444"/>
    <lineage>
        <taxon>Bacteria</taxon>
        <taxon>Bacillati</taxon>
        <taxon>Actinomycetota</taxon>
        <taxon>Actinomycetes</taxon>
        <taxon>Streptosporangiales</taxon>
        <taxon>Nocardiopsidaceae</taxon>
        <taxon>Nocardiopsis</taxon>
    </lineage>
</organism>
<dbReference type="Proteomes" id="UP001165685">
    <property type="component" value="Unassembled WGS sequence"/>
</dbReference>
<comment type="caution">
    <text evidence="2">The sequence shown here is derived from an EMBL/GenBank/DDBJ whole genome shotgun (WGS) entry which is preliminary data.</text>
</comment>
<evidence type="ECO:0000313" key="3">
    <source>
        <dbReference type="Proteomes" id="UP001165685"/>
    </source>
</evidence>
<evidence type="ECO:0008006" key="4">
    <source>
        <dbReference type="Google" id="ProtNLM"/>
    </source>
</evidence>